<comment type="caution">
    <text evidence="1">The sequence shown here is derived from an EMBL/GenBank/DDBJ whole genome shotgun (WGS) entry which is preliminary data.</text>
</comment>
<sequence length="1043" mass="116728">MGTISRKVMMPVCESLCFFCPALRARSRHPVKRYKKLLADIFPRSQDEPPNDRKISKLCEYASKNPLRIPKITGYLEQRCYKELRSEQFHSVKVVLCIYRKLLVSCKKQMSLFSTSLLSIIHILLDQTRYDELRVLGCQTLFEFICNQTDGTYMFNLDGLIPKLCALAQELGEESRVQQLHSAGLQALSSMVWFMDEFSHIPPEFDNIVTVVLENYGGFDKTSDALTHENEDTQVKKDSTPPDGMSRISSWKRIVNEKGEVVASMEDAKSPAFWSRVCLRNMAKLAKEATTVRPVFESLFRYFDNGDLWSLQQGLALPVLADMQLLIEKFGQNSHILLSILIKHLDHKNILKNPNMQLDIVDVATSLARQTKVQASVAITGAFSDMMRHLRKSIHCCLDDSNLGAEVIQWNRKYRAAVDECLVQLSYKIGEAGPVLDMMAVMLENISNITVMSRTLTSAVYRTAQIVAFIPNMSYQNKAFPEALFHQLLQAMVCADHESRIGAHSIFSVVLIPSSVCPRPSATTLSSSRAVHIQRTLSRNVSVFSSSAALFDKLSKEHLSSQENLPQETKDKIIHDNNNPSMLNRLKSYSRVSSTKKNPSTITANENVGFSMPNKINYCSTSRRHISPTMEDEGNKSNSAQETIYSLRLSSHQISLLLSSIWAQSISPLNTPQNYEAIAHTYCLVLLFARSKNSSTETLIKSFQLALSLRSFSLAEGVPMQPSRRRSLFTLAMSMIIFSSKAFNIPALIFSVKNTLTDKTADPFLQLVGDSKLQAVNNPEEDNSCKVYSSKEDNEDALKSLSAIALTENQSRESFASVIVKFIARSPEQDSSGLKQQLLNDFIPDDGCPLGAQLFTDNSYQYEPSLFEAGNDVPPITFGNQTDDTDPYTQFALETPNLLGVDELLDSVSQTTNQVGRLSVSTPTTMPYNEMAGNCEAVIVEKQQRMYAFMSSQQNQDLLSAPDYHNYNNTTENAMTISPSHIKPVSYKEGNPFLDHNSGPVTQNQPANCSLPMPCATAYQQQPHFFQLPPSSPYDHFLKAAGC</sequence>
<proteinExistence type="predicted"/>
<gene>
    <name evidence="1" type="ORF">OWV82_017595</name>
</gene>
<evidence type="ECO:0000313" key="2">
    <source>
        <dbReference type="Proteomes" id="UP001164539"/>
    </source>
</evidence>
<protein>
    <submittedName>
        <fullName evidence="1">ARM repeat superfamily protein</fullName>
    </submittedName>
</protein>
<evidence type="ECO:0000313" key="1">
    <source>
        <dbReference type="EMBL" id="KAJ4711604.1"/>
    </source>
</evidence>
<name>A0ACC1XLI1_MELAZ</name>
<accession>A0ACC1XLI1</accession>
<dbReference type="Proteomes" id="UP001164539">
    <property type="component" value="Chromosome 9"/>
</dbReference>
<organism evidence="1 2">
    <name type="scientific">Melia azedarach</name>
    <name type="common">Chinaberry tree</name>
    <dbReference type="NCBI Taxonomy" id="155640"/>
    <lineage>
        <taxon>Eukaryota</taxon>
        <taxon>Viridiplantae</taxon>
        <taxon>Streptophyta</taxon>
        <taxon>Embryophyta</taxon>
        <taxon>Tracheophyta</taxon>
        <taxon>Spermatophyta</taxon>
        <taxon>Magnoliopsida</taxon>
        <taxon>eudicotyledons</taxon>
        <taxon>Gunneridae</taxon>
        <taxon>Pentapetalae</taxon>
        <taxon>rosids</taxon>
        <taxon>malvids</taxon>
        <taxon>Sapindales</taxon>
        <taxon>Meliaceae</taxon>
        <taxon>Melia</taxon>
    </lineage>
</organism>
<keyword evidence="2" id="KW-1185">Reference proteome</keyword>
<dbReference type="EMBL" id="CM051402">
    <property type="protein sequence ID" value="KAJ4711604.1"/>
    <property type="molecule type" value="Genomic_DNA"/>
</dbReference>
<reference evidence="1 2" key="1">
    <citation type="journal article" date="2023" name="Science">
        <title>Complex scaffold remodeling in plant triterpene biosynthesis.</title>
        <authorList>
            <person name="De La Pena R."/>
            <person name="Hodgson H."/>
            <person name="Liu J.C."/>
            <person name="Stephenson M.J."/>
            <person name="Martin A.C."/>
            <person name="Owen C."/>
            <person name="Harkess A."/>
            <person name="Leebens-Mack J."/>
            <person name="Jimenez L.E."/>
            <person name="Osbourn A."/>
            <person name="Sattely E.S."/>
        </authorList>
    </citation>
    <scope>NUCLEOTIDE SEQUENCE [LARGE SCALE GENOMIC DNA]</scope>
    <source>
        <strain evidence="2">cv. JPN11</strain>
        <tissue evidence="1">Leaf</tissue>
    </source>
</reference>